<reference evidence="1" key="1">
    <citation type="journal article" date="2009" name="PLoS Genet.">
        <title>Sequencing, mapping, and analysis of 27,455 maize full-length cDNAs.</title>
        <authorList>
            <person name="Soderlund C."/>
            <person name="Descour A."/>
            <person name="Kudrna D."/>
            <person name="Bomhoff M."/>
            <person name="Boyd L."/>
            <person name="Currie J."/>
            <person name="Angelova A."/>
            <person name="Collura K."/>
            <person name="Wissotski M."/>
            <person name="Ashley E."/>
            <person name="Morrow D."/>
            <person name="Fernandes J."/>
            <person name="Walbot V."/>
            <person name="Yu Y."/>
        </authorList>
    </citation>
    <scope>NUCLEOTIDE SEQUENCE</scope>
    <source>
        <strain evidence="1">B73</strain>
    </source>
</reference>
<dbReference type="EMBL" id="BT066471">
    <property type="protein sequence ID" value="ACN33368.1"/>
    <property type="molecule type" value="mRNA"/>
</dbReference>
<reference evidence="1" key="2">
    <citation type="submission" date="2012-06" db="EMBL/GenBank/DDBJ databases">
        <authorList>
            <person name="Yu Y."/>
            <person name="Currie J."/>
            <person name="Lomeli R."/>
            <person name="Angelova A."/>
            <person name="Collura K."/>
            <person name="Wissotski M."/>
            <person name="Campos D."/>
            <person name="Kudrna D."/>
            <person name="Golser W."/>
            <person name="Ashely E."/>
            <person name="Descour A."/>
            <person name="Fernandes J."/>
            <person name="Soderlund C."/>
            <person name="Walbot V."/>
        </authorList>
    </citation>
    <scope>NUCLEOTIDE SEQUENCE</scope>
    <source>
        <strain evidence="1">B73</strain>
    </source>
</reference>
<sequence>MSRRATELLRRAGRPLGALGLHGERGGGAGAVGVAAVDVGGHGQRADALAEARLLHHLLGARRVAAADGVVAADARGVSVAREHHLLDELLGRARQRRPGPEVVGVRLRRDLAVLALPRHDVRRVPLRDEGADVVALHRQDHDRVRPPELLLEQHQHVVLLPQEGPGHVVKLLRWPAEGVLVGDPVAADALAVDEHHALAHRAHVQHDRVLSRRHVEVPLVPGERPVVHGRLPGDAAHALVGVDLLPLADEADDVAPAVIRQVQRARVQARDLHPVHAGQTVLHVSATVRHSHRRCQDGDVVHALLQVHGLLERERLVHLGPVPTSYEFVVDKRHAGMPMAVDLEHCLDVAADRHVVRLQLEAGGVPDVVGLVLGEVVEVAGLAQPDLGLLVLGHILPVEHLPHVVLRRLVREVERPLVVLRVHVLGAEDDGLAVGEDADGVARHEVGPAPERHRRVVLGVVVGEERHAHLLLRHLEHPRLQLLAQLLRRRRPPQQGLLAQLQRLVQVPQMAPLGLLVQAEFVERCLVVVFWHHKGSRCPSEVCSTMVHVIVCQGSAHGEEARHGECNVLSRTLGWRVTEYSVLCCPVLSPQERHALVRWTWPCISTVSPIAGRNHITRSFGLLAHDPRYADVGGDGHLRCPVDVLGALIFERRFHMLVLVLDLC</sequence>
<accession>C0PDV2</accession>
<protein>
    <submittedName>
        <fullName evidence="1">Uncharacterized protein</fullName>
    </submittedName>
</protein>
<proteinExistence type="evidence at transcript level"/>
<organism evidence="1">
    <name type="scientific">Zea mays</name>
    <name type="common">Maize</name>
    <dbReference type="NCBI Taxonomy" id="4577"/>
    <lineage>
        <taxon>Eukaryota</taxon>
        <taxon>Viridiplantae</taxon>
        <taxon>Streptophyta</taxon>
        <taxon>Embryophyta</taxon>
        <taxon>Tracheophyta</taxon>
        <taxon>Spermatophyta</taxon>
        <taxon>Magnoliopsida</taxon>
        <taxon>Liliopsida</taxon>
        <taxon>Poales</taxon>
        <taxon>Poaceae</taxon>
        <taxon>PACMAD clade</taxon>
        <taxon>Panicoideae</taxon>
        <taxon>Andropogonodae</taxon>
        <taxon>Andropogoneae</taxon>
        <taxon>Tripsacinae</taxon>
        <taxon>Zea</taxon>
    </lineage>
</organism>
<name>C0PDV2_MAIZE</name>
<evidence type="ECO:0000313" key="1">
    <source>
        <dbReference type="EMBL" id="ACN33368.1"/>
    </source>
</evidence>
<dbReference type="AlphaFoldDB" id="C0PDV2"/>